<dbReference type="Pfam" id="PF00076">
    <property type="entry name" value="RRM_1"/>
    <property type="match status" value="2"/>
</dbReference>
<organism evidence="8 9">
    <name type="scientific">Dillenia turbinata</name>
    <dbReference type="NCBI Taxonomy" id="194707"/>
    <lineage>
        <taxon>Eukaryota</taxon>
        <taxon>Viridiplantae</taxon>
        <taxon>Streptophyta</taxon>
        <taxon>Embryophyta</taxon>
        <taxon>Tracheophyta</taxon>
        <taxon>Spermatophyta</taxon>
        <taxon>Magnoliopsida</taxon>
        <taxon>eudicotyledons</taxon>
        <taxon>Gunneridae</taxon>
        <taxon>Pentapetalae</taxon>
        <taxon>Dilleniales</taxon>
        <taxon>Dilleniaceae</taxon>
        <taxon>Dillenia</taxon>
    </lineage>
</organism>
<dbReference type="AlphaFoldDB" id="A0AAN8VAU9"/>
<dbReference type="GO" id="GO:0003723">
    <property type="term" value="F:RNA binding"/>
    <property type="evidence" value="ECO:0007669"/>
    <property type="project" value="UniProtKB-UniRule"/>
</dbReference>
<evidence type="ECO:0000256" key="6">
    <source>
        <dbReference type="PROSITE-ProRule" id="PRU00176"/>
    </source>
</evidence>
<evidence type="ECO:0000256" key="1">
    <source>
        <dbReference type="ARBA" id="ARBA00004123"/>
    </source>
</evidence>
<evidence type="ECO:0000256" key="5">
    <source>
        <dbReference type="ARBA" id="ARBA00023242"/>
    </source>
</evidence>
<feature type="domain" description="RRM" evidence="7">
    <location>
        <begin position="1"/>
        <end position="68"/>
    </location>
</feature>
<dbReference type="Gene3D" id="3.30.70.330">
    <property type="match status" value="2"/>
</dbReference>
<evidence type="ECO:0000259" key="7">
    <source>
        <dbReference type="PROSITE" id="PS50102"/>
    </source>
</evidence>
<dbReference type="PANTHER" id="PTHR48028">
    <property type="entry name" value="GLYCINE-RICH RNA-BINDING PROTEIN RZ1A"/>
    <property type="match status" value="1"/>
</dbReference>
<keyword evidence="3 6" id="KW-0694">RNA-binding</keyword>
<dbReference type="GO" id="GO:0008380">
    <property type="term" value="P:RNA splicing"/>
    <property type="evidence" value="ECO:0007669"/>
    <property type="project" value="UniProtKB-KW"/>
</dbReference>
<evidence type="ECO:0000256" key="2">
    <source>
        <dbReference type="ARBA" id="ARBA00022664"/>
    </source>
</evidence>
<dbReference type="GO" id="GO:0005634">
    <property type="term" value="C:nucleus"/>
    <property type="evidence" value="ECO:0007669"/>
    <property type="project" value="UniProtKB-SubCell"/>
</dbReference>
<dbReference type="SMART" id="SM00360">
    <property type="entry name" value="RRM"/>
    <property type="match status" value="1"/>
</dbReference>
<proteinExistence type="predicted"/>
<dbReference type="InterPro" id="IPR035979">
    <property type="entry name" value="RBD_domain_sf"/>
</dbReference>
<evidence type="ECO:0000256" key="3">
    <source>
        <dbReference type="ARBA" id="ARBA00022884"/>
    </source>
</evidence>
<dbReference type="GO" id="GO:0006397">
    <property type="term" value="P:mRNA processing"/>
    <property type="evidence" value="ECO:0007669"/>
    <property type="project" value="UniProtKB-KW"/>
</dbReference>
<dbReference type="EMBL" id="JBAMMX010000015">
    <property type="protein sequence ID" value="KAK6926691.1"/>
    <property type="molecule type" value="Genomic_DNA"/>
</dbReference>
<gene>
    <name evidence="8" type="ORF">RJ641_008410</name>
</gene>
<keyword evidence="5" id="KW-0539">Nucleus</keyword>
<protein>
    <submittedName>
        <fullName evidence="8">RNA recognition motif domain</fullName>
    </submittedName>
</protein>
<dbReference type="InterPro" id="IPR051106">
    <property type="entry name" value="RNA-bind/splicing_reg"/>
</dbReference>
<sequence>MARISVDSIDDRKLDIIFAHCGHLLSCKVAVSEDGTSKHYGYVQFDAESSAQNAIQKVNGYEVNGKALLLISKDFNGFSKGFGFVNFENSGAAKHAEESMNGVQCVS</sequence>
<evidence type="ECO:0000256" key="4">
    <source>
        <dbReference type="ARBA" id="ARBA00023187"/>
    </source>
</evidence>
<dbReference type="PROSITE" id="PS50102">
    <property type="entry name" value="RRM"/>
    <property type="match status" value="1"/>
</dbReference>
<evidence type="ECO:0000313" key="8">
    <source>
        <dbReference type="EMBL" id="KAK6926691.1"/>
    </source>
</evidence>
<keyword evidence="2" id="KW-0507">mRNA processing</keyword>
<dbReference type="SUPFAM" id="SSF54928">
    <property type="entry name" value="RNA-binding domain, RBD"/>
    <property type="match status" value="1"/>
</dbReference>
<comment type="caution">
    <text evidence="8">The sequence shown here is derived from an EMBL/GenBank/DDBJ whole genome shotgun (WGS) entry which is preliminary data.</text>
</comment>
<keyword evidence="4" id="KW-0508">mRNA splicing</keyword>
<reference evidence="8 9" key="1">
    <citation type="submission" date="2023-12" db="EMBL/GenBank/DDBJ databases">
        <title>A high-quality genome assembly for Dillenia turbinata (Dilleniales).</title>
        <authorList>
            <person name="Chanderbali A."/>
        </authorList>
    </citation>
    <scope>NUCLEOTIDE SEQUENCE [LARGE SCALE GENOMIC DNA]</scope>
    <source>
        <strain evidence="8">LSX21</strain>
        <tissue evidence="8">Leaf</tissue>
    </source>
</reference>
<keyword evidence="9" id="KW-1185">Reference proteome</keyword>
<accession>A0AAN8VAU9</accession>
<dbReference type="PANTHER" id="PTHR48028:SF4">
    <property type="entry name" value="SC35-LIKE SPLICING FACTOR"/>
    <property type="match status" value="1"/>
</dbReference>
<dbReference type="InterPro" id="IPR000504">
    <property type="entry name" value="RRM_dom"/>
</dbReference>
<dbReference type="InterPro" id="IPR012677">
    <property type="entry name" value="Nucleotide-bd_a/b_plait_sf"/>
</dbReference>
<comment type="subcellular location">
    <subcellularLocation>
        <location evidence="1">Nucleus</location>
    </subcellularLocation>
</comment>
<name>A0AAN8VAU9_9MAGN</name>
<dbReference type="Proteomes" id="UP001370490">
    <property type="component" value="Unassembled WGS sequence"/>
</dbReference>
<evidence type="ECO:0000313" key="9">
    <source>
        <dbReference type="Proteomes" id="UP001370490"/>
    </source>
</evidence>